<dbReference type="Proteomes" id="UP001189429">
    <property type="component" value="Unassembled WGS sequence"/>
</dbReference>
<keyword evidence="3" id="KW-1185">Reference proteome</keyword>
<feature type="region of interest" description="Disordered" evidence="1">
    <location>
        <begin position="1"/>
        <end position="57"/>
    </location>
</feature>
<sequence length="118" mass="12369">MVEEGEDREGSGGPPHSAEAKARGTAAERSEAGHGVRTPGRDGGHPPDGTIRTRVHETPLELIRLSRLPHECRIQSHTGEACASCSIAPPPHPSPAWCNVVAMLTQTSLVPLPESSAA</sequence>
<dbReference type="EMBL" id="CAUYUJ010008891">
    <property type="protein sequence ID" value="CAK0825289.1"/>
    <property type="molecule type" value="Genomic_DNA"/>
</dbReference>
<name>A0ABN9S0W2_9DINO</name>
<gene>
    <name evidence="2" type="ORF">PCOR1329_LOCUS25453</name>
</gene>
<accession>A0ABN9S0W2</accession>
<protein>
    <submittedName>
        <fullName evidence="2">Uncharacterized protein</fullName>
    </submittedName>
</protein>
<feature type="compositionally biased region" description="Basic and acidic residues" evidence="1">
    <location>
        <begin position="18"/>
        <end position="45"/>
    </location>
</feature>
<evidence type="ECO:0000256" key="1">
    <source>
        <dbReference type="SAM" id="MobiDB-lite"/>
    </source>
</evidence>
<evidence type="ECO:0000313" key="3">
    <source>
        <dbReference type="Proteomes" id="UP001189429"/>
    </source>
</evidence>
<evidence type="ECO:0000313" key="2">
    <source>
        <dbReference type="EMBL" id="CAK0825289.1"/>
    </source>
</evidence>
<reference evidence="2" key="1">
    <citation type="submission" date="2023-10" db="EMBL/GenBank/DDBJ databases">
        <authorList>
            <person name="Chen Y."/>
            <person name="Shah S."/>
            <person name="Dougan E. K."/>
            <person name="Thang M."/>
            <person name="Chan C."/>
        </authorList>
    </citation>
    <scope>NUCLEOTIDE SEQUENCE [LARGE SCALE GENOMIC DNA]</scope>
</reference>
<organism evidence="2 3">
    <name type="scientific">Prorocentrum cordatum</name>
    <dbReference type="NCBI Taxonomy" id="2364126"/>
    <lineage>
        <taxon>Eukaryota</taxon>
        <taxon>Sar</taxon>
        <taxon>Alveolata</taxon>
        <taxon>Dinophyceae</taxon>
        <taxon>Prorocentrales</taxon>
        <taxon>Prorocentraceae</taxon>
        <taxon>Prorocentrum</taxon>
    </lineage>
</organism>
<proteinExistence type="predicted"/>
<comment type="caution">
    <text evidence="2">The sequence shown here is derived from an EMBL/GenBank/DDBJ whole genome shotgun (WGS) entry which is preliminary data.</text>
</comment>